<dbReference type="PANTHER" id="PTHR43792:SF1">
    <property type="entry name" value="N-ACETYLTRANSFERASE DOMAIN-CONTAINING PROTEIN"/>
    <property type="match status" value="1"/>
</dbReference>
<dbReference type="Proteomes" id="UP000004506">
    <property type="component" value="Unassembled WGS sequence"/>
</dbReference>
<dbReference type="InterPro" id="IPR051531">
    <property type="entry name" value="N-acetyltransferase"/>
</dbReference>
<evidence type="ECO:0000259" key="1">
    <source>
        <dbReference type="PROSITE" id="PS51186"/>
    </source>
</evidence>
<reference evidence="2 3" key="3">
    <citation type="submission" date="2008-05" db="EMBL/GenBank/DDBJ databases">
        <authorList>
            <person name="Fulton L."/>
            <person name="Clifton S."/>
            <person name="Fulton B."/>
            <person name="Xu J."/>
            <person name="Minx P."/>
            <person name="Pepin K.H."/>
            <person name="Johnson M."/>
            <person name="Thiruvilangam P."/>
            <person name="Bhonagiri V."/>
            <person name="Nash W.E."/>
            <person name="Mardis E.R."/>
            <person name="Wilson R.K."/>
        </authorList>
    </citation>
    <scope>NUCLEOTIDE SEQUENCE [LARGE SCALE GENOMIC DNA]</scope>
    <source>
        <strain evidence="2 3">ATCC 25827</strain>
    </source>
</reference>
<dbReference type="PANTHER" id="PTHR43792">
    <property type="entry name" value="GNAT FAMILY, PUTATIVE (AFU_ORTHOLOGUE AFUA_3G00765)-RELATED-RELATED"/>
    <property type="match status" value="1"/>
</dbReference>
<sequence>MSIIELETPRLRLRRWAEQDKERFFDMNSSPEVMRYFPSVLNKSQSDQMMDTIMERFATQGGWGIWAVELKSDHSLIGFVGLNIPEYPLPCSPCTEIAWRLLPQYWRQGYTTEAAKTVIQFAFNQLKLKEIVAFTAVANTPSEGVMKKLGMTKEAENFAHPALPEGHWLQEHVLYRLQNPYL</sequence>
<proteinExistence type="predicted"/>
<comment type="caution">
    <text evidence="2">The sequence shown here is derived from an EMBL/GenBank/DDBJ whole genome shotgun (WGS) entry which is preliminary data.</text>
</comment>
<feature type="domain" description="N-acetyltransferase" evidence="1">
    <location>
        <begin position="11"/>
        <end position="170"/>
    </location>
</feature>
<dbReference type="RefSeq" id="WP_004918342.1">
    <property type="nucleotide sequence ID" value="NZ_DS607663.1"/>
</dbReference>
<evidence type="ECO:0000313" key="3">
    <source>
        <dbReference type="Proteomes" id="UP000004506"/>
    </source>
</evidence>
<protein>
    <submittedName>
        <fullName evidence="2">Acetyltransferase, GNAT family</fullName>
    </submittedName>
</protein>
<dbReference type="EMBL" id="ABJD02000101">
    <property type="protein sequence ID" value="EDU58676.1"/>
    <property type="molecule type" value="Genomic_DNA"/>
</dbReference>
<evidence type="ECO:0000313" key="2">
    <source>
        <dbReference type="EMBL" id="EDU58676.1"/>
    </source>
</evidence>
<gene>
    <name evidence="2" type="ORF">PROSTU_01853</name>
</gene>
<reference evidence="3" key="2">
    <citation type="submission" date="2008-04" db="EMBL/GenBank/DDBJ databases">
        <title>Draft genome sequence of Providencia stuartii(ATCC 25827).</title>
        <authorList>
            <person name="Sudarsanam P."/>
            <person name="Ley R."/>
            <person name="Guruge J."/>
            <person name="Turnbaugh P.J."/>
            <person name="Mahowald M."/>
            <person name="Liep D."/>
            <person name="Gordon J."/>
        </authorList>
    </citation>
    <scope>NUCLEOTIDE SEQUENCE [LARGE SCALE GENOMIC DNA]</scope>
    <source>
        <strain evidence="3">ATCC 25827</strain>
    </source>
</reference>
<dbReference type="SUPFAM" id="SSF55729">
    <property type="entry name" value="Acyl-CoA N-acyltransferases (Nat)"/>
    <property type="match status" value="1"/>
</dbReference>
<dbReference type="PROSITE" id="PS51186">
    <property type="entry name" value="GNAT"/>
    <property type="match status" value="1"/>
</dbReference>
<name>A0AA86YR50_PROST</name>
<dbReference type="Gene3D" id="3.40.630.30">
    <property type="match status" value="1"/>
</dbReference>
<dbReference type="GO" id="GO:0016747">
    <property type="term" value="F:acyltransferase activity, transferring groups other than amino-acyl groups"/>
    <property type="evidence" value="ECO:0007669"/>
    <property type="project" value="InterPro"/>
</dbReference>
<dbReference type="InterPro" id="IPR000182">
    <property type="entry name" value="GNAT_dom"/>
</dbReference>
<dbReference type="Pfam" id="PF13302">
    <property type="entry name" value="Acetyltransf_3"/>
    <property type="match status" value="1"/>
</dbReference>
<reference evidence="3" key="1">
    <citation type="submission" date="2008-04" db="EMBL/GenBank/DDBJ databases">
        <title>Draft genome sequence of Providencia stuartii (ATCC 25827).</title>
        <authorList>
            <person name="Sudarsanam P."/>
            <person name="Ley R."/>
            <person name="Guruge J."/>
            <person name="Turnbaugh P.J."/>
            <person name="Mahowald M."/>
            <person name="Liep D."/>
            <person name="Gordon J."/>
        </authorList>
    </citation>
    <scope>NUCLEOTIDE SEQUENCE [LARGE SCALE GENOMIC DNA]</scope>
    <source>
        <strain evidence="3">ATCC 25827</strain>
    </source>
</reference>
<dbReference type="AlphaFoldDB" id="A0AA86YR50"/>
<organism evidence="2 3">
    <name type="scientific">Providencia stuartii ATCC 25827</name>
    <dbReference type="NCBI Taxonomy" id="471874"/>
    <lineage>
        <taxon>Bacteria</taxon>
        <taxon>Pseudomonadati</taxon>
        <taxon>Pseudomonadota</taxon>
        <taxon>Gammaproteobacteria</taxon>
        <taxon>Enterobacterales</taxon>
        <taxon>Morganellaceae</taxon>
        <taxon>Providencia</taxon>
    </lineage>
</organism>
<accession>A0AA86YR50</accession>
<dbReference type="InterPro" id="IPR016181">
    <property type="entry name" value="Acyl_CoA_acyltransferase"/>
</dbReference>